<feature type="compositionally biased region" description="Basic residues" evidence="5">
    <location>
        <begin position="210"/>
        <end position="222"/>
    </location>
</feature>
<sequence>MPPKTPSLLAVPLPPPFLLPRSLLRKPISSSQKRNFGIRSIDPPRPNPYNVVPGIKPLLSTQAAAFERRIVSDTLPLRTGALAIKKGMTAIYDVEAGKRIPCTVLQLDQNQVVSHKTRRRHGYYAVCVGCGTINPKNVTKPMLGHYSTQGVSPKRHQREFRVRGREGLLPIGEEIRASWFIEGQFVDTRSNCKGKGFAGPMKRWGFKGQPRSHGHSLSHRSHGTMGGGQGSGSRVHPGKKMAGNMGGQRNTVQSLRVLQSDPENGIVVVNGAVSGPKGTLVMLQDALKKPWPIASEPPKPADINAKLQETAKAES</sequence>
<evidence type="ECO:0000256" key="4">
    <source>
        <dbReference type="ARBA" id="ARBA00035209"/>
    </source>
</evidence>
<dbReference type="GeneID" id="25329984"/>
<dbReference type="GO" id="GO:0005762">
    <property type="term" value="C:mitochondrial large ribosomal subunit"/>
    <property type="evidence" value="ECO:0007669"/>
    <property type="project" value="TreeGrafter"/>
</dbReference>
<evidence type="ECO:0000256" key="3">
    <source>
        <dbReference type="ARBA" id="ARBA00023274"/>
    </source>
</evidence>
<dbReference type="Gene3D" id="2.40.30.10">
    <property type="entry name" value="Translation factors"/>
    <property type="match status" value="1"/>
</dbReference>
<keyword evidence="3" id="KW-0687">Ribonucleoprotein</keyword>
<dbReference type="OrthoDB" id="274683at2759"/>
<dbReference type="InterPro" id="IPR009000">
    <property type="entry name" value="Transl_B-barrel_sf"/>
</dbReference>
<dbReference type="SUPFAM" id="SSF50447">
    <property type="entry name" value="Translation proteins"/>
    <property type="match status" value="1"/>
</dbReference>
<keyword evidence="7" id="KW-1185">Reference proteome</keyword>
<dbReference type="GO" id="GO:0003735">
    <property type="term" value="F:structural constituent of ribosome"/>
    <property type="evidence" value="ECO:0007669"/>
    <property type="project" value="InterPro"/>
</dbReference>
<dbReference type="GO" id="GO:0006412">
    <property type="term" value="P:translation"/>
    <property type="evidence" value="ECO:0007669"/>
    <property type="project" value="InterPro"/>
</dbReference>
<evidence type="ECO:0000313" key="6">
    <source>
        <dbReference type="EMBL" id="KIW52441.1"/>
    </source>
</evidence>
<dbReference type="RefSeq" id="XP_013313025.1">
    <property type="nucleotide sequence ID" value="XM_013457571.1"/>
</dbReference>
<dbReference type="HOGENOM" id="CLU_044142_0_1_1"/>
<feature type="region of interest" description="Disordered" evidence="5">
    <location>
        <begin position="208"/>
        <end position="247"/>
    </location>
</feature>
<evidence type="ECO:0000256" key="5">
    <source>
        <dbReference type="SAM" id="MobiDB-lite"/>
    </source>
</evidence>
<dbReference type="EMBL" id="KN847321">
    <property type="protein sequence ID" value="KIW52441.1"/>
    <property type="molecule type" value="Genomic_DNA"/>
</dbReference>
<dbReference type="Pfam" id="PF00297">
    <property type="entry name" value="Ribosomal_L3"/>
    <property type="match status" value="1"/>
</dbReference>
<dbReference type="NCBIfam" id="TIGR03625">
    <property type="entry name" value="L3_bact"/>
    <property type="match status" value="1"/>
</dbReference>
<evidence type="ECO:0000256" key="2">
    <source>
        <dbReference type="ARBA" id="ARBA00022980"/>
    </source>
</evidence>
<dbReference type="InterPro" id="IPR000597">
    <property type="entry name" value="Ribosomal_uL3"/>
</dbReference>
<keyword evidence="2 6" id="KW-0689">Ribosomal protein</keyword>
<gene>
    <name evidence="6" type="ORF">PV05_08076</name>
</gene>
<dbReference type="InterPro" id="IPR019927">
    <property type="entry name" value="Ribosomal_uL3_bac/org-type"/>
</dbReference>
<accession>A0A0D2BJ59</accession>
<dbReference type="STRING" id="348802.A0A0D2BJ59"/>
<dbReference type="PANTHER" id="PTHR11229:SF8">
    <property type="entry name" value="LARGE RIBOSOMAL SUBUNIT PROTEIN UL3M"/>
    <property type="match status" value="1"/>
</dbReference>
<dbReference type="Gene3D" id="3.30.160.810">
    <property type="match status" value="1"/>
</dbReference>
<protein>
    <recommendedName>
        <fullName evidence="4">Large ribosomal subunit protein uL3m</fullName>
    </recommendedName>
</protein>
<reference evidence="6 7" key="1">
    <citation type="submission" date="2015-01" db="EMBL/GenBank/DDBJ databases">
        <title>The Genome Sequence of Exophiala xenobiotica CBS118157.</title>
        <authorList>
            <consortium name="The Broad Institute Genomics Platform"/>
            <person name="Cuomo C."/>
            <person name="de Hoog S."/>
            <person name="Gorbushina A."/>
            <person name="Stielow B."/>
            <person name="Teixiera M."/>
            <person name="Abouelleil A."/>
            <person name="Chapman S.B."/>
            <person name="Priest M."/>
            <person name="Young S.K."/>
            <person name="Wortman J."/>
            <person name="Nusbaum C."/>
            <person name="Birren B."/>
        </authorList>
    </citation>
    <scope>NUCLEOTIDE SEQUENCE [LARGE SCALE GENOMIC DNA]</scope>
    <source>
        <strain evidence="6 7">CBS 118157</strain>
    </source>
</reference>
<dbReference type="AlphaFoldDB" id="A0A0D2BJ59"/>
<organism evidence="6 7">
    <name type="scientific">Exophiala xenobiotica</name>
    <dbReference type="NCBI Taxonomy" id="348802"/>
    <lineage>
        <taxon>Eukaryota</taxon>
        <taxon>Fungi</taxon>
        <taxon>Dikarya</taxon>
        <taxon>Ascomycota</taxon>
        <taxon>Pezizomycotina</taxon>
        <taxon>Eurotiomycetes</taxon>
        <taxon>Chaetothyriomycetidae</taxon>
        <taxon>Chaetothyriales</taxon>
        <taxon>Herpotrichiellaceae</taxon>
        <taxon>Exophiala</taxon>
    </lineage>
</organism>
<comment type="similarity">
    <text evidence="1">Belongs to the universal ribosomal protein uL3 family.</text>
</comment>
<evidence type="ECO:0000256" key="1">
    <source>
        <dbReference type="ARBA" id="ARBA00006540"/>
    </source>
</evidence>
<evidence type="ECO:0000313" key="7">
    <source>
        <dbReference type="Proteomes" id="UP000054342"/>
    </source>
</evidence>
<dbReference type="Proteomes" id="UP000054342">
    <property type="component" value="Unassembled WGS sequence"/>
</dbReference>
<proteinExistence type="inferred from homology"/>
<dbReference type="PANTHER" id="PTHR11229">
    <property type="entry name" value="50S RIBOSOMAL PROTEIN L3"/>
    <property type="match status" value="1"/>
</dbReference>
<dbReference type="FunFam" id="2.40.30.10:FF:000004">
    <property type="entry name" value="50S ribosomal protein L3"/>
    <property type="match status" value="1"/>
</dbReference>
<dbReference type="FunFam" id="3.30.160.810:FF:000001">
    <property type="entry name" value="50S ribosomal protein L3"/>
    <property type="match status" value="1"/>
</dbReference>
<name>A0A0D2BJ59_9EURO</name>